<dbReference type="InterPro" id="IPR008914">
    <property type="entry name" value="PEBP"/>
</dbReference>
<feature type="chain" id="PRO_5023104064" evidence="2">
    <location>
        <begin position="18"/>
        <end position="611"/>
    </location>
</feature>
<dbReference type="Proteomes" id="UP000322077">
    <property type="component" value="Unassembled WGS sequence"/>
</dbReference>
<dbReference type="SUPFAM" id="SSF50952">
    <property type="entry name" value="Soluble quinoprotein glucose dehydrogenase"/>
    <property type="match status" value="1"/>
</dbReference>
<evidence type="ECO:0000313" key="4">
    <source>
        <dbReference type="EMBL" id="TZG25789.1"/>
    </source>
</evidence>
<dbReference type="PANTHER" id="PTHR19328">
    <property type="entry name" value="HEDGEHOG-INTERACTING PROTEIN"/>
    <property type="match status" value="1"/>
</dbReference>
<keyword evidence="2" id="KW-0732">Signal</keyword>
<dbReference type="SUPFAM" id="SSF49777">
    <property type="entry name" value="PEBP-like"/>
    <property type="match status" value="1"/>
</dbReference>
<dbReference type="InterPro" id="IPR011041">
    <property type="entry name" value="Quinoprot_gluc/sorb_DH_b-prop"/>
</dbReference>
<dbReference type="EMBL" id="VTOU01000003">
    <property type="protein sequence ID" value="TZG25789.1"/>
    <property type="molecule type" value="Genomic_DNA"/>
</dbReference>
<organism evidence="4 5">
    <name type="scientific">Sphingomonas montanisoli</name>
    <dbReference type="NCBI Taxonomy" id="2606412"/>
    <lineage>
        <taxon>Bacteria</taxon>
        <taxon>Pseudomonadati</taxon>
        <taxon>Pseudomonadota</taxon>
        <taxon>Alphaproteobacteria</taxon>
        <taxon>Sphingomonadales</taxon>
        <taxon>Sphingomonadaceae</taxon>
        <taxon>Sphingomonas</taxon>
    </lineage>
</organism>
<dbReference type="InterPro" id="IPR011042">
    <property type="entry name" value="6-blade_b-propeller_TolB-like"/>
</dbReference>
<comment type="caution">
    <text evidence="4">The sequence shown here is derived from an EMBL/GenBank/DDBJ whole genome shotgun (WGS) entry which is preliminary data.</text>
</comment>
<protein>
    <submittedName>
        <fullName evidence="4">YbhB/YbcL family Raf kinase inhibitor-like protein</fullName>
    </submittedName>
</protein>
<feature type="signal peptide" evidence="2">
    <location>
        <begin position="1"/>
        <end position="17"/>
    </location>
</feature>
<dbReference type="Pfam" id="PF01161">
    <property type="entry name" value="PBP"/>
    <property type="match status" value="1"/>
</dbReference>
<name>A0A5D9C2B7_9SPHN</name>
<dbReference type="PANTHER" id="PTHR19328:SF53">
    <property type="entry name" value="MEMBRANE PROTEIN"/>
    <property type="match status" value="1"/>
</dbReference>
<dbReference type="InterPro" id="IPR005247">
    <property type="entry name" value="YbhB_YbcL/LppC-like"/>
</dbReference>
<evidence type="ECO:0000256" key="2">
    <source>
        <dbReference type="SAM" id="SignalP"/>
    </source>
</evidence>
<dbReference type="NCBIfam" id="TIGR00481">
    <property type="entry name" value="YbhB/YbcL family Raf kinase inhibitor-like protein"/>
    <property type="match status" value="1"/>
</dbReference>
<evidence type="ECO:0000259" key="3">
    <source>
        <dbReference type="Pfam" id="PF22807"/>
    </source>
</evidence>
<dbReference type="CDD" id="cd00865">
    <property type="entry name" value="PEBP_bact_arch"/>
    <property type="match status" value="1"/>
</dbReference>
<reference evidence="4 5" key="1">
    <citation type="submission" date="2019-08" db="EMBL/GenBank/DDBJ databases">
        <authorList>
            <person name="Wang G."/>
            <person name="Xu Z."/>
        </authorList>
    </citation>
    <scope>NUCLEOTIDE SEQUENCE [LARGE SCALE GENOMIC DNA]</scope>
    <source>
        <strain evidence="4 5">ZX</strain>
    </source>
</reference>
<evidence type="ECO:0000256" key="1">
    <source>
        <dbReference type="SAM" id="MobiDB-lite"/>
    </source>
</evidence>
<gene>
    <name evidence="4" type="ORF">FYJ91_12400</name>
</gene>
<feature type="domain" description="Pyrroloquinoline quinone-dependent pyranose dehydrogenase beta-propeller" evidence="3">
    <location>
        <begin position="66"/>
        <end position="407"/>
    </location>
</feature>
<evidence type="ECO:0000313" key="5">
    <source>
        <dbReference type="Proteomes" id="UP000322077"/>
    </source>
</evidence>
<dbReference type="AlphaFoldDB" id="A0A5D9C2B7"/>
<sequence>MRNMLLGLALLSTTALAAEPGAVGGKPAIPSAQALPEAKAANFQYQVAIVEPRAVKPDAKTVAKLKVPVGFAVEMWAEGLGNARLLAVTDDGTVYLTRRAEGDVVMLRDTDGDGKADLRKVVAQRPGMHGIALDGRKVYLAAMSEILTAPILADGSFGPLKPLTDTLPDTGQHNTRTVRLGPDGQLYITVGSTCNECVESSPESATLLRMSPDGKSRIIYASGLRDTIGYDWNPKTGALWGMDHGIDMLGDDQQPEELNKIGFGKNYGWPYIYGFGGQNPQDDPPNDLTMADLDAAATRPVLGYTGHAAPMQMLFYRGVAFPKAYQGDAFVTFRGSWNRSKPSGYEVARIHFDAAGEAVAFEPFLTGFLQENRDGPSQSGRPVGLAVARDGSLLFTDDINGVIYRVRYTGADAAGTVLAGPAVRAPEDEPRPVGPALALARPETRATMRLTVTSPAFGAGQAIPPRNSDYQDGVSPALSWSGAPAGTASYVLLLEDPDSQHGHPFIHWVAWNIPTGTTALPEALPGERQLAEPKGMRQGRTTRGSTGYYGPKPPVGDPPHHYHVQLFALSEMLDLPVGADRERVLAAMTGKVLARGELVGTYAQGALPPKK</sequence>
<accession>A0A5D9C2B7</accession>
<dbReference type="InterPro" id="IPR036610">
    <property type="entry name" value="PEBP-like_sf"/>
</dbReference>
<dbReference type="Gene3D" id="3.90.280.10">
    <property type="entry name" value="PEBP-like"/>
    <property type="match status" value="1"/>
</dbReference>
<feature type="region of interest" description="Disordered" evidence="1">
    <location>
        <begin position="531"/>
        <end position="555"/>
    </location>
</feature>
<keyword evidence="5" id="KW-1185">Reference proteome</keyword>
<dbReference type="Gene3D" id="2.120.10.30">
    <property type="entry name" value="TolB, C-terminal domain"/>
    <property type="match status" value="1"/>
</dbReference>
<dbReference type="RefSeq" id="WP_149522595.1">
    <property type="nucleotide sequence ID" value="NZ_VTOU01000003.1"/>
</dbReference>
<dbReference type="InterPro" id="IPR054539">
    <property type="entry name" value="Beta-prop_PDH"/>
</dbReference>
<feature type="compositionally biased region" description="Low complexity" evidence="1">
    <location>
        <begin position="536"/>
        <end position="550"/>
    </location>
</feature>
<proteinExistence type="predicted"/>
<dbReference type="Pfam" id="PF22807">
    <property type="entry name" value="TrAA12"/>
    <property type="match status" value="1"/>
</dbReference>